<organism evidence="5 6">
    <name type="scientific">Siphonobacter curvatus</name>
    <dbReference type="NCBI Taxonomy" id="2094562"/>
    <lineage>
        <taxon>Bacteria</taxon>
        <taxon>Pseudomonadati</taxon>
        <taxon>Bacteroidota</taxon>
        <taxon>Cytophagia</taxon>
        <taxon>Cytophagales</taxon>
        <taxon>Cytophagaceae</taxon>
        <taxon>Siphonobacter</taxon>
    </lineage>
</organism>
<evidence type="ECO:0000256" key="1">
    <source>
        <dbReference type="ARBA" id="ARBA00022603"/>
    </source>
</evidence>
<dbReference type="PANTHER" id="PTHR43464:SF19">
    <property type="entry name" value="UBIQUINONE BIOSYNTHESIS O-METHYLTRANSFERASE, MITOCHONDRIAL"/>
    <property type="match status" value="1"/>
</dbReference>
<dbReference type="AlphaFoldDB" id="A0A2S7IST9"/>
<comment type="caution">
    <text evidence="5">The sequence shown here is derived from an EMBL/GenBank/DDBJ whole genome shotgun (WGS) entry which is preliminary data.</text>
</comment>
<feature type="domain" description="Methyltransferase" evidence="4">
    <location>
        <begin position="44"/>
        <end position="135"/>
    </location>
</feature>
<gene>
    <name evidence="5" type="ORF">C5O19_14345</name>
</gene>
<dbReference type="RefSeq" id="WP_104713346.1">
    <property type="nucleotide sequence ID" value="NZ_PTRA01000001.1"/>
</dbReference>
<reference evidence="6" key="1">
    <citation type="submission" date="2018-02" db="EMBL/GenBank/DDBJ databases">
        <title>Genome sequencing of Solimonas sp. HR-BB.</title>
        <authorList>
            <person name="Lee Y."/>
            <person name="Jeon C.O."/>
        </authorList>
    </citation>
    <scope>NUCLEOTIDE SEQUENCE [LARGE SCALE GENOMIC DNA]</scope>
    <source>
        <strain evidence="6">HR-U</strain>
    </source>
</reference>
<evidence type="ECO:0000313" key="5">
    <source>
        <dbReference type="EMBL" id="PQA60742.1"/>
    </source>
</evidence>
<dbReference type="PANTHER" id="PTHR43464">
    <property type="entry name" value="METHYLTRANSFERASE"/>
    <property type="match status" value="1"/>
</dbReference>
<dbReference type="EMBL" id="PTRA01000001">
    <property type="protein sequence ID" value="PQA60742.1"/>
    <property type="molecule type" value="Genomic_DNA"/>
</dbReference>
<dbReference type="InterPro" id="IPR029063">
    <property type="entry name" value="SAM-dependent_MTases_sf"/>
</dbReference>
<protein>
    <submittedName>
        <fullName evidence="5">Class I SAM-dependent methyltransferase</fullName>
    </submittedName>
</protein>
<keyword evidence="6" id="KW-1185">Reference proteome</keyword>
<dbReference type="GO" id="GO:0008168">
    <property type="term" value="F:methyltransferase activity"/>
    <property type="evidence" value="ECO:0007669"/>
    <property type="project" value="UniProtKB-KW"/>
</dbReference>
<evidence type="ECO:0000256" key="2">
    <source>
        <dbReference type="ARBA" id="ARBA00022679"/>
    </source>
</evidence>
<keyword evidence="1 5" id="KW-0489">Methyltransferase</keyword>
<dbReference type="OrthoDB" id="9804312at2"/>
<name>A0A2S7IST9_9BACT</name>
<dbReference type="GO" id="GO:0032259">
    <property type="term" value="P:methylation"/>
    <property type="evidence" value="ECO:0007669"/>
    <property type="project" value="UniProtKB-KW"/>
</dbReference>
<evidence type="ECO:0000259" key="4">
    <source>
        <dbReference type="Pfam" id="PF13649"/>
    </source>
</evidence>
<keyword evidence="2 5" id="KW-0808">Transferase</keyword>
<dbReference type="CDD" id="cd02440">
    <property type="entry name" value="AdoMet_MTases"/>
    <property type="match status" value="1"/>
</dbReference>
<dbReference type="InterPro" id="IPR041698">
    <property type="entry name" value="Methyltransf_25"/>
</dbReference>
<evidence type="ECO:0000256" key="3">
    <source>
        <dbReference type="ARBA" id="ARBA00022691"/>
    </source>
</evidence>
<dbReference type="Gene3D" id="3.40.50.150">
    <property type="entry name" value="Vaccinia Virus protein VP39"/>
    <property type="match status" value="1"/>
</dbReference>
<accession>A0A2S7IST9</accession>
<dbReference type="SUPFAM" id="SSF53335">
    <property type="entry name" value="S-adenosyl-L-methionine-dependent methyltransferases"/>
    <property type="match status" value="1"/>
</dbReference>
<proteinExistence type="predicted"/>
<evidence type="ECO:0000313" key="6">
    <source>
        <dbReference type="Proteomes" id="UP000239590"/>
    </source>
</evidence>
<dbReference type="Proteomes" id="UP000239590">
    <property type="component" value="Unassembled WGS sequence"/>
</dbReference>
<dbReference type="Pfam" id="PF13649">
    <property type="entry name" value="Methyltransf_25"/>
    <property type="match status" value="1"/>
</dbReference>
<keyword evidence="3" id="KW-0949">S-adenosyl-L-methionine</keyword>
<sequence>MIGKRQEYERMHATEQSLWWYRSLHRRVAYTLTQRFGERKDLAILDAGCGTGGLLESLRQQGYQHLEGFDASEDAVAFSRDRGFDVAFHNLLAVESYHPTRTYDVIICNDVFCYLNDTQIVQILKEFRRRLRPGGVFITNNNAFSWLGGTHAVALKISKRFVLSELTTYAQQAGFHVWKGGYWSFLLFPPIAVVRSWQNFQLKRGWVNAETLSSDVHLPAAPVNQLLNGCMKLEETLLPLAPLGSSVYTVMEVTHG</sequence>